<dbReference type="EMBL" id="RQEY01000012">
    <property type="protein sequence ID" value="TGK41157.1"/>
    <property type="molecule type" value="Genomic_DNA"/>
</dbReference>
<feature type="transmembrane region" description="Helical" evidence="5">
    <location>
        <begin position="137"/>
        <end position="163"/>
    </location>
</feature>
<dbReference type="GO" id="GO:0006508">
    <property type="term" value="P:proteolysis"/>
    <property type="evidence" value="ECO:0007669"/>
    <property type="project" value="UniProtKB-KW"/>
</dbReference>
<proteinExistence type="predicted"/>
<dbReference type="Pfam" id="PF01694">
    <property type="entry name" value="Rhomboid"/>
    <property type="match status" value="1"/>
</dbReference>
<keyword evidence="7" id="KW-0645">Protease</keyword>
<evidence type="ECO:0000256" key="1">
    <source>
        <dbReference type="ARBA" id="ARBA00004141"/>
    </source>
</evidence>
<dbReference type="PANTHER" id="PTHR43066">
    <property type="entry name" value="RHOMBOID-RELATED PROTEIN"/>
    <property type="match status" value="1"/>
</dbReference>
<keyword evidence="8" id="KW-1185">Reference proteome</keyword>
<dbReference type="InterPro" id="IPR035952">
    <property type="entry name" value="Rhomboid-like_sf"/>
</dbReference>
<feature type="transmembrane region" description="Helical" evidence="5">
    <location>
        <begin position="112"/>
        <end position="131"/>
    </location>
</feature>
<dbReference type="InterPro" id="IPR022764">
    <property type="entry name" value="Peptidase_S54_rhomboid_dom"/>
</dbReference>
<comment type="subcellular location">
    <subcellularLocation>
        <location evidence="1">Membrane</location>
        <topology evidence="1">Multi-pass membrane protein</topology>
    </subcellularLocation>
</comment>
<evidence type="ECO:0000313" key="8">
    <source>
        <dbReference type="Proteomes" id="UP000298097"/>
    </source>
</evidence>
<dbReference type="RefSeq" id="WP_135773410.1">
    <property type="nucleotide sequence ID" value="NZ_RQEY01000012.1"/>
</dbReference>
<comment type="caution">
    <text evidence="7">The sequence shown here is derived from an EMBL/GenBank/DDBJ whole genome shotgun (WGS) entry which is preliminary data.</text>
</comment>
<keyword evidence="4 5" id="KW-0472">Membrane</keyword>
<feature type="transmembrane region" description="Helical" evidence="5">
    <location>
        <begin position="198"/>
        <end position="218"/>
    </location>
</feature>
<evidence type="ECO:0000256" key="2">
    <source>
        <dbReference type="ARBA" id="ARBA00022692"/>
    </source>
</evidence>
<evidence type="ECO:0000256" key="4">
    <source>
        <dbReference type="ARBA" id="ARBA00023136"/>
    </source>
</evidence>
<evidence type="ECO:0000259" key="6">
    <source>
        <dbReference type="Pfam" id="PF01694"/>
    </source>
</evidence>
<feature type="transmembrane region" description="Helical" evidence="5">
    <location>
        <begin position="175"/>
        <end position="192"/>
    </location>
</feature>
<feature type="domain" description="Peptidase S54 rhomboid" evidence="6">
    <location>
        <begin position="46"/>
        <end position="192"/>
    </location>
</feature>
<feature type="transmembrane region" description="Helical" evidence="5">
    <location>
        <begin position="88"/>
        <end position="105"/>
    </location>
</feature>
<protein>
    <submittedName>
        <fullName evidence="7">Rhomboid family intramembrane serine protease</fullName>
    </submittedName>
</protein>
<keyword evidence="2 5" id="KW-0812">Transmembrane</keyword>
<feature type="transmembrane region" description="Helical" evidence="5">
    <location>
        <begin position="6"/>
        <end position="27"/>
    </location>
</feature>
<evidence type="ECO:0000313" key="7">
    <source>
        <dbReference type="EMBL" id="TGK41157.1"/>
    </source>
</evidence>
<feature type="transmembrane region" description="Helical" evidence="5">
    <location>
        <begin position="48"/>
        <end position="76"/>
    </location>
</feature>
<dbReference type="OrthoDB" id="9813074at2"/>
<dbReference type="GO" id="GO:0016020">
    <property type="term" value="C:membrane"/>
    <property type="evidence" value="ECO:0007669"/>
    <property type="project" value="UniProtKB-SubCell"/>
</dbReference>
<name>A0A4R9H6L7_9LEPT</name>
<dbReference type="SUPFAM" id="SSF144091">
    <property type="entry name" value="Rhomboid-like"/>
    <property type="match status" value="1"/>
</dbReference>
<keyword evidence="3 5" id="KW-1133">Transmembrane helix</keyword>
<evidence type="ECO:0000256" key="3">
    <source>
        <dbReference type="ARBA" id="ARBA00022989"/>
    </source>
</evidence>
<evidence type="ECO:0000256" key="5">
    <source>
        <dbReference type="SAM" id="Phobius"/>
    </source>
</evidence>
<organism evidence="7 8">
    <name type="scientific">Leptospira andrefontaineae</name>
    <dbReference type="NCBI Taxonomy" id="2484976"/>
    <lineage>
        <taxon>Bacteria</taxon>
        <taxon>Pseudomonadati</taxon>
        <taxon>Spirochaetota</taxon>
        <taxon>Spirochaetia</taxon>
        <taxon>Leptospirales</taxon>
        <taxon>Leptospiraceae</taxon>
        <taxon>Leptospira</taxon>
    </lineage>
</organism>
<reference evidence="7" key="1">
    <citation type="journal article" date="2019" name="PLoS Negl. Trop. Dis.">
        <title>Revisiting the worldwide diversity of Leptospira species in the environment.</title>
        <authorList>
            <person name="Vincent A.T."/>
            <person name="Schiettekatte O."/>
            <person name="Bourhy P."/>
            <person name="Veyrier F.J."/>
            <person name="Picardeau M."/>
        </authorList>
    </citation>
    <scope>NUCLEOTIDE SEQUENCE [LARGE SCALE GENOMIC DNA]</scope>
    <source>
        <strain evidence="7">201800301</strain>
    </source>
</reference>
<sequence length="280" mass="31783">MNIPEKIPFLSILIFVTTLYGSYKGIVSNKFIDKYLLSSEGVLFRKQYYRIISSAFVHADWPHLIFNMASFALFAFDFEKEQGILKLLLVYFSSVIGGSIFGLINNQRNPDYQAVGASGGISGLVFASILSSSPFSIILYIPLAIEIPDWVYAYLFLSISYIGMQMKKGNIGHDAHLGGAIVGIIFITLLSYENVGQRYLLALGLSGFNILLICHYFYRKGFNGFDIGRIFKKIKERRISVRQEAIVLDLDKILDQVYKHGQESLSERDRRRLEEISKEI</sequence>
<accession>A0A4R9H6L7</accession>
<dbReference type="AlphaFoldDB" id="A0A4R9H6L7"/>
<gene>
    <name evidence="7" type="ORF">EHO65_06920</name>
</gene>
<dbReference type="Gene3D" id="1.20.1540.10">
    <property type="entry name" value="Rhomboid-like"/>
    <property type="match status" value="1"/>
</dbReference>
<dbReference type="Proteomes" id="UP000298097">
    <property type="component" value="Unassembled WGS sequence"/>
</dbReference>
<keyword evidence="7" id="KW-0378">Hydrolase</keyword>
<dbReference type="PANTHER" id="PTHR43066:SF5">
    <property type="entry name" value="RHOMBOID-LIKE PROTEIN 11, CHLOROPLASTIC-RELATED"/>
    <property type="match status" value="1"/>
</dbReference>
<dbReference type="GO" id="GO:0004252">
    <property type="term" value="F:serine-type endopeptidase activity"/>
    <property type="evidence" value="ECO:0007669"/>
    <property type="project" value="InterPro"/>
</dbReference>